<evidence type="ECO:0000256" key="1">
    <source>
        <dbReference type="SAM" id="MobiDB-lite"/>
    </source>
</evidence>
<sequence length="380" mass="42095">MSSSNPYPVEPPGFFLGSLLACVLYGVHVAQVYSFLDSLSRRASTYHRYLVCWVLALSTAHMLVVWSASYRYFVVGTSDLSIWGEFWWVLSVQDGLVPLMAATAQYYFGRRAWILSGRKRWIMIFTGVMPTITLGLGAALAITARAWSVDPWISPAEMASRPIGVPSQIVAIAWMGCSAFTDGLLSSILIYYFFQARRGTTRWTTRRIAKRFIALTLETVLLTHVVGAIMCIIFLASPAAHRTKNNLFWVLLEIITELYALSILFTIIHHESVRVALKDEVYPVVQIGGNWTEGQARAMRQTELDWRVEGHRASSFVVEVSGEQQDSSQPSGGIGSSTIAGDSPWTPAEQVVLAEVSYFGRMDEASSGSEDRKKSNGSPG</sequence>
<keyword evidence="5" id="KW-1185">Reference proteome</keyword>
<feature type="transmembrane region" description="Helical" evidence="2">
    <location>
        <begin position="215"/>
        <end position="235"/>
    </location>
</feature>
<feature type="region of interest" description="Disordered" evidence="1">
    <location>
        <begin position="320"/>
        <end position="345"/>
    </location>
</feature>
<feature type="transmembrane region" description="Helical" evidence="2">
    <location>
        <begin position="12"/>
        <end position="36"/>
    </location>
</feature>
<feature type="domain" description="DUF6534" evidence="3">
    <location>
        <begin position="178"/>
        <end position="266"/>
    </location>
</feature>
<comment type="caution">
    <text evidence="4">The sequence shown here is derived from an EMBL/GenBank/DDBJ whole genome shotgun (WGS) entry which is preliminary data.</text>
</comment>
<evidence type="ECO:0000259" key="3">
    <source>
        <dbReference type="Pfam" id="PF20152"/>
    </source>
</evidence>
<keyword evidence="2" id="KW-0472">Membrane</keyword>
<evidence type="ECO:0000313" key="4">
    <source>
        <dbReference type="EMBL" id="KAI9633705.1"/>
    </source>
</evidence>
<gene>
    <name evidence="4" type="ORF">MKK02DRAFT_17466</name>
</gene>
<keyword evidence="2" id="KW-0812">Transmembrane</keyword>
<feature type="compositionally biased region" description="Polar residues" evidence="1">
    <location>
        <begin position="322"/>
        <end position="340"/>
    </location>
</feature>
<organism evidence="4 5">
    <name type="scientific">Dioszegia hungarica</name>
    <dbReference type="NCBI Taxonomy" id="4972"/>
    <lineage>
        <taxon>Eukaryota</taxon>
        <taxon>Fungi</taxon>
        <taxon>Dikarya</taxon>
        <taxon>Basidiomycota</taxon>
        <taxon>Agaricomycotina</taxon>
        <taxon>Tremellomycetes</taxon>
        <taxon>Tremellales</taxon>
        <taxon>Bulleribasidiaceae</taxon>
        <taxon>Dioszegia</taxon>
    </lineage>
</organism>
<dbReference type="PANTHER" id="PTHR40465">
    <property type="entry name" value="CHROMOSOME 1, WHOLE GENOME SHOTGUN SEQUENCE"/>
    <property type="match status" value="1"/>
</dbReference>
<dbReference type="GeneID" id="77724993"/>
<dbReference type="Proteomes" id="UP001164286">
    <property type="component" value="Unassembled WGS sequence"/>
</dbReference>
<feature type="transmembrane region" description="Helical" evidence="2">
    <location>
        <begin position="167"/>
        <end position="194"/>
    </location>
</feature>
<dbReference type="PANTHER" id="PTHR40465:SF1">
    <property type="entry name" value="DUF6534 DOMAIN-CONTAINING PROTEIN"/>
    <property type="match status" value="1"/>
</dbReference>
<evidence type="ECO:0000256" key="2">
    <source>
        <dbReference type="SAM" id="Phobius"/>
    </source>
</evidence>
<reference evidence="4" key="1">
    <citation type="journal article" date="2022" name="G3 (Bethesda)">
        <title>High quality genome of the basidiomycete yeast Dioszegia hungarica PDD-24b-2 isolated from cloud water.</title>
        <authorList>
            <person name="Jarrige D."/>
            <person name="Haridas S."/>
            <person name="Bleykasten-Grosshans C."/>
            <person name="Joly M."/>
            <person name="Nadalig T."/>
            <person name="Sancelme M."/>
            <person name="Vuilleumier S."/>
            <person name="Grigoriev I.V."/>
            <person name="Amato P."/>
            <person name="Bringel F."/>
        </authorList>
    </citation>
    <scope>NUCLEOTIDE SEQUENCE</scope>
    <source>
        <strain evidence="4">PDD-24b-2</strain>
    </source>
</reference>
<feature type="transmembrane region" description="Helical" evidence="2">
    <location>
        <begin position="121"/>
        <end position="147"/>
    </location>
</feature>
<accession>A0AA38LS30</accession>
<keyword evidence="2" id="KW-1133">Transmembrane helix</keyword>
<dbReference type="Pfam" id="PF20152">
    <property type="entry name" value="DUF6534"/>
    <property type="match status" value="1"/>
</dbReference>
<dbReference type="InterPro" id="IPR045339">
    <property type="entry name" value="DUF6534"/>
</dbReference>
<evidence type="ECO:0000313" key="5">
    <source>
        <dbReference type="Proteomes" id="UP001164286"/>
    </source>
</evidence>
<feature type="transmembrane region" description="Helical" evidence="2">
    <location>
        <begin position="86"/>
        <end position="109"/>
    </location>
</feature>
<proteinExistence type="predicted"/>
<name>A0AA38LS30_9TREE</name>
<feature type="transmembrane region" description="Helical" evidence="2">
    <location>
        <begin position="247"/>
        <end position="268"/>
    </location>
</feature>
<dbReference type="AlphaFoldDB" id="A0AA38LS30"/>
<feature type="transmembrane region" description="Helical" evidence="2">
    <location>
        <begin position="48"/>
        <end position="66"/>
    </location>
</feature>
<dbReference type="EMBL" id="JAKWFO010000008">
    <property type="protein sequence ID" value="KAI9633705.1"/>
    <property type="molecule type" value="Genomic_DNA"/>
</dbReference>
<dbReference type="RefSeq" id="XP_052943482.1">
    <property type="nucleotide sequence ID" value="XM_053085792.1"/>
</dbReference>
<protein>
    <recommendedName>
        <fullName evidence="3">DUF6534 domain-containing protein</fullName>
    </recommendedName>
</protein>